<protein>
    <submittedName>
        <fullName evidence="1">Uncharacterized protein</fullName>
    </submittedName>
</protein>
<sequence>MLDQQKDKAAFLKDVAAHRMTVIRDDGLYRHLRFKDPETIVSHFDLITWPGHLCYTGDMGTYVFSRVQDMFTFFRRTPHERGGPIDLRYWAEKCLSQDKSGGGITEFDSDLFAAEIRTQRRAIFRRRLGLSKDERRDCWRALDRIIAAAGDGEHRAFQAAFDWHFKYGKALLPSDPEYFELEHYHFHRGRRDLQLETSDFPPCRSYTTRFRWCCQALAWGIEQYDLAKAAVQPEPVAA</sequence>
<evidence type="ECO:0000313" key="1">
    <source>
        <dbReference type="EMBL" id="KAF1046355.1"/>
    </source>
</evidence>
<organism evidence="1 2">
    <name type="scientific">Herbaspirillum frisingense</name>
    <dbReference type="NCBI Taxonomy" id="92645"/>
    <lineage>
        <taxon>Bacteria</taxon>
        <taxon>Pseudomonadati</taxon>
        <taxon>Pseudomonadota</taxon>
        <taxon>Betaproteobacteria</taxon>
        <taxon>Burkholderiales</taxon>
        <taxon>Oxalobacteraceae</taxon>
        <taxon>Herbaspirillum</taxon>
    </lineage>
</organism>
<evidence type="ECO:0000313" key="2">
    <source>
        <dbReference type="Proteomes" id="UP000462435"/>
    </source>
</evidence>
<proteinExistence type="predicted"/>
<gene>
    <name evidence="1" type="ORF">GAK35_01040</name>
</gene>
<dbReference type="EMBL" id="WNDX01000021">
    <property type="protein sequence ID" value="KAF1046355.1"/>
    <property type="molecule type" value="Genomic_DNA"/>
</dbReference>
<dbReference type="AlphaFoldDB" id="A0A7V8FYV8"/>
<name>A0A7V8FYV8_9BURK</name>
<reference evidence="2" key="1">
    <citation type="journal article" date="2020" name="MBio">
        <title>Horizontal gene transfer to a defensive symbiont with a reduced genome amongst a multipartite beetle microbiome.</title>
        <authorList>
            <person name="Waterworth S.C."/>
            <person name="Florez L.V."/>
            <person name="Rees E.R."/>
            <person name="Hertweck C."/>
            <person name="Kaltenpoth M."/>
            <person name="Kwan J.C."/>
        </authorList>
    </citation>
    <scope>NUCLEOTIDE SEQUENCE [LARGE SCALE GENOMIC DNA]</scope>
</reference>
<dbReference type="Proteomes" id="UP000462435">
    <property type="component" value="Unassembled WGS sequence"/>
</dbReference>
<comment type="caution">
    <text evidence="1">The sequence shown here is derived from an EMBL/GenBank/DDBJ whole genome shotgun (WGS) entry which is preliminary data.</text>
</comment>
<accession>A0A7V8FYV8</accession>